<dbReference type="InterPro" id="IPR036866">
    <property type="entry name" value="RibonucZ/Hydroxyglut_hydro"/>
</dbReference>
<organism evidence="1 2">
    <name type="scientific">Flavobacterium limnosediminis JC2902</name>
    <dbReference type="NCBI Taxonomy" id="1341181"/>
    <lineage>
        <taxon>Bacteria</taxon>
        <taxon>Pseudomonadati</taxon>
        <taxon>Bacteroidota</taxon>
        <taxon>Flavobacteriia</taxon>
        <taxon>Flavobacteriales</taxon>
        <taxon>Flavobacteriaceae</taxon>
        <taxon>Flavobacterium</taxon>
    </lineage>
</organism>
<dbReference type="RefSeq" id="WP_023578976.1">
    <property type="nucleotide sequence ID" value="NZ_AVGG01000005.1"/>
</dbReference>
<evidence type="ECO:0000313" key="1">
    <source>
        <dbReference type="EMBL" id="ESU28740.1"/>
    </source>
</evidence>
<name>V6SWG1_9FLAO</name>
<sequence>MAIIHFLNVLEGDCNIIQHDTGRTTVIDISNGYNDYDTVEEIAVKNSELRRAMYERTQVPSDKKDYKQKKNPDNPIFYLKEKGIQNIFRFIVTHPDMDHLDGIKDLFDEFSITNFWDTDNKKEISDKAGSGGYNLEDWKFYKSLRDGKISPSTRLTYFSNNSNLYYNQDNIEILSPTPSIVKACNDKGNWNDSSYVILYTPPKATGGHWKILFAGDSEDLTWEHIVTNHAEKVKNIDILFAPHHGRDSNRNFDFLKSLTPTITLFGNANSNHLAYAKYPGTRITNNQAGYIILDISSQHINLYVKNAEFAKDFKAKRGWGIPTYNTTHKAYSICQLTAK</sequence>
<dbReference type="eggNOG" id="COG2333">
    <property type="taxonomic scope" value="Bacteria"/>
</dbReference>
<dbReference type="GO" id="GO:0016787">
    <property type="term" value="F:hydrolase activity"/>
    <property type="evidence" value="ECO:0007669"/>
    <property type="project" value="UniProtKB-KW"/>
</dbReference>
<evidence type="ECO:0000313" key="2">
    <source>
        <dbReference type="Proteomes" id="UP000018004"/>
    </source>
</evidence>
<dbReference type="PANTHER" id="PTHR30619">
    <property type="entry name" value="DNA INTERNALIZATION/COMPETENCE PROTEIN COMEC/REC2"/>
    <property type="match status" value="1"/>
</dbReference>
<proteinExistence type="predicted"/>
<keyword evidence="1" id="KW-0378">Hydrolase</keyword>
<reference evidence="1 2" key="1">
    <citation type="submission" date="2013-08" db="EMBL/GenBank/DDBJ databases">
        <title>Flavobacterium limnosediminis JC2902 genome sequencing.</title>
        <authorList>
            <person name="Lee K."/>
            <person name="Yi H."/>
            <person name="Park S."/>
            <person name="Chun J."/>
        </authorList>
    </citation>
    <scope>NUCLEOTIDE SEQUENCE [LARGE SCALE GENOMIC DNA]</scope>
    <source>
        <strain evidence="1 2">JC2902</strain>
    </source>
</reference>
<dbReference type="Gene3D" id="3.60.15.10">
    <property type="entry name" value="Ribonuclease Z/Hydroxyacylglutathione hydrolase-like"/>
    <property type="match status" value="1"/>
</dbReference>
<accession>V6SWG1</accession>
<dbReference type="OrthoDB" id="418728at2"/>
<dbReference type="AlphaFoldDB" id="V6SWG1"/>
<dbReference type="PANTHER" id="PTHR30619:SF1">
    <property type="entry name" value="RECOMBINATION PROTEIN 2"/>
    <property type="match status" value="1"/>
</dbReference>
<comment type="caution">
    <text evidence="1">The sequence shown here is derived from an EMBL/GenBank/DDBJ whole genome shotgun (WGS) entry which is preliminary data.</text>
</comment>
<dbReference type="STRING" id="1341181.FLJC2902T_13340"/>
<dbReference type="Proteomes" id="UP000018004">
    <property type="component" value="Unassembled WGS sequence"/>
</dbReference>
<protein>
    <submittedName>
        <fullName evidence="1">Metallo-beta-lactamase superfamily hydrolase</fullName>
    </submittedName>
</protein>
<dbReference type="PATRIC" id="fig|1341181.4.peg.1313"/>
<gene>
    <name evidence="1" type="ORF">FLJC2902T_13340</name>
</gene>
<dbReference type="InterPro" id="IPR052159">
    <property type="entry name" value="Competence_DNA_uptake"/>
</dbReference>
<keyword evidence="2" id="KW-1185">Reference proteome</keyword>
<dbReference type="EMBL" id="AVGG01000005">
    <property type="protein sequence ID" value="ESU28740.1"/>
    <property type="molecule type" value="Genomic_DNA"/>
</dbReference>
<dbReference type="SUPFAM" id="SSF56281">
    <property type="entry name" value="Metallo-hydrolase/oxidoreductase"/>
    <property type="match status" value="1"/>
</dbReference>